<comment type="similarity">
    <text evidence="2">Belongs to the peptidase M24B family.</text>
</comment>
<dbReference type="Pfam" id="PF16189">
    <property type="entry name" value="Creatinase_N_2"/>
    <property type="match status" value="1"/>
</dbReference>
<dbReference type="Proteomes" id="UP000324585">
    <property type="component" value="Unassembled WGS sequence"/>
</dbReference>
<evidence type="ECO:0000259" key="7">
    <source>
        <dbReference type="Pfam" id="PF01321"/>
    </source>
</evidence>
<dbReference type="InterPro" id="IPR000994">
    <property type="entry name" value="Pept_M24"/>
</dbReference>
<dbReference type="InterPro" id="IPR050422">
    <property type="entry name" value="X-Pro_aminopeptidase_P"/>
</dbReference>
<evidence type="ECO:0000256" key="1">
    <source>
        <dbReference type="ARBA" id="ARBA00001936"/>
    </source>
</evidence>
<dbReference type="InterPro" id="IPR032416">
    <property type="entry name" value="Peptidase_M24_C"/>
</dbReference>
<keyword evidence="4" id="KW-0378">Hydrolase</keyword>
<evidence type="ECO:0000256" key="5">
    <source>
        <dbReference type="ARBA" id="ARBA00023211"/>
    </source>
</evidence>
<dbReference type="FunFam" id="3.90.230.10:FF:000007">
    <property type="entry name" value="Xaa-Pro aminopeptidase P"/>
    <property type="match status" value="1"/>
</dbReference>
<evidence type="ECO:0000256" key="2">
    <source>
        <dbReference type="ARBA" id="ARBA00008766"/>
    </source>
</evidence>
<dbReference type="SUPFAM" id="SSF53092">
    <property type="entry name" value="Creatinase/prolidase N-terminal domain"/>
    <property type="match status" value="1"/>
</dbReference>
<dbReference type="PANTHER" id="PTHR43763:SF6">
    <property type="entry name" value="XAA-PRO AMINOPEPTIDASE 1"/>
    <property type="match status" value="1"/>
</dbReference>
<keyword evidence="3" id="KW-0479">Metal-binding</keyword>
<dbReference type="Gene3D" id="3.90.230.10">
    <property type="entry name" value="Creatinase/methionine aminopeptidase superfamily"/>
    <property type="match status" value="1"/>
</dbReference>
<keyword evidence="10" id="KW-1185">Reference proteome</keyword>
<sequence>MFAFAAAQAGLARTCAGAQARAQSHACRVTAPNGCFEFARRSACIGRRASWHGISSQSQSRNWDGMANPGRLGRGGRRMAMSLNVKAVGGREKDALKDLQQRVMVERGIDALIVPSADPHNSEYAAPCFLRRAFISGFSGSAGTAVILRDKALLWTDGRYFLQASTELSGDWTLMKAGMPDTPTIETFLADSLPENGQVAIDPLVHVTANAQSLEKTLNEKNIKLITVSDTNLIDEVWGTERPGMPAGAVREHPLAYAGKPRTEKLKEIGAAIQKHGADALCVSMLDEVAWLLNIRGTDYKESQLVLSYCLVFADGTAKWYVDGAKVSEELKSSLSGHGVTVCDYEQIFCDISALEKVWLDPQTVSYGIFQKCKEAVLQTSPIVLAKALKNDAELAGMREAHLRDGVALSRFFAWAEEHLAKGNTLTEYEVDLQVDKFRSEQPGHLFCSFPTIAGSGPNGAVIHYRAQEASCRKVSVDELFLLDSGAQYDVGTTDVTRTVHFGEPSAWQKETFTRVLKGHIAIDAAIFPARTPGALLDTLARNALWQAGLDYRHGTGHGVGAALNVHEGPHGISPRMQNTQGLQPGMVVSNEPGYYEDGAFGIRIENLLVVEEKLRDVKTFGNAQFLGFSRLTKVPIQKRMIAVELLSQEERDWIDLYHREVWDSISPRISENDTVTLNWLRASTTPLRDGQGTDSTGEESRRDFIKSTIGLGALALLFGNGEVSPCQ</sequence>
<evidence type="ECO:0000313" key="10">
    <source>
        <dbReference type="Proteomes" id="UP000324585"/>
    </source>
</evidence>
<name>A0A5J4Z3E3_PORPP</name>
<proteinExistence type="inferred from homology"/>
<evidence type="ECO:0000313" key="9">
    <source>
        <dbReference type="EMBL" id="KAA8497147.1"/>
    </source>
</evidence>
<dbReference type="Gene3D" id="3.40.350.10">
    <property type="entry name" value="Creatinase/prolidase N-terminal domain"/>
    <property type="match status" value="2"/>
</dbReference>
<evidence type="ECO:0000259" key="8">
    <source>
        <dbReference type="Pfam" id="PF16188"/>
    </source>
</evidence>
<dbReference type="GO" id="GO:0046872">
    <property type="term" value="F:metal ion binding"/>
    <property type="evidence" value="ECO:0007669"/>
    <property type="project" value="UniProtKB-KW"/>
</dbReference>
<evidence type="ECO:0000256" key="3">
    <source>
        <dbReference type="ARBA" id="ARBA00022723"/>
    </source>
</evidence>
<comment type="cofactor">
    <cofactor evidence="1">
        <name>Mn(2+)</name>
        <dbReference type="ChEBI" id="CHEBI:29035"/>
    </cofactor>
</comment>
<comment type="caution">
    <text evidence="9">The sequence shown here is derived from an EMBL/GenBank/DDBJ whole genome shotgun (WGS) entry which is preliminary data.</text>
</comment>
<dbReference type="InterPro" id="IPR000587">
    <property type="entry name" value="Creatinase_N"/>
</dbReference>
<dbReference type="AlphaFoldDB" id="A0A5J4Z3E3"/>
<organism evidence="9 10">
    <name type="scientific">Porphyridium purpureum</name>
    <name type="common">Red alga</name>
    <name type="synonym">Porphyridium cruentum</name>
    <dbReference type="NCBI Taxonomy" id="35688"/>
    <lineage>
        <taxon>Eukaryota</taxon>
        <taxon>Rhodophyta</taxon>
        <taxon>Bangiophyceae</taxon>
        <taxon>Porphyridiales</taxon>
        <taxon>Porphyridiaceae</taxon>
        <taxon>Porphyridium</taxon>
    </lineage>
</organism>
<dbReference type="PANTHER" id="PTHR43763">
    <property type="entry name" value="XAA-PRO AMINOPEPTIDASE 1"/>
    <property type="match status" value="1"/>
</dbReference>
<gene>
    <name evidence="9" type="ORF">FVE85_0876</name>
</gene>
<keyword evidence="9" id="KW-0031">Aminopeptidase</keyword>
<dbReference type="FunFam" id="3.40.350.10:FF:000003">
    <property type="entry name" value="Xaa-pro aminopeptidase P"/>
    <property type="match status" value="1"/>
</dbReference>
<protein>
    <submittedName>
        <fullName evidence="9">Putative Xaa-Pro aminopeptidase P</fullName>
    </submittedName>
</protein>
<dbReference type="EMBL" id="VRMN01000002">
    <property type="protein sequence ID" value="KAA8497147.1"/>
    <property type="molecule type" value="Genomic_DNA"/>
</dbReference>
<dbReference type="InterPro" id="IPR033740">
    <property type="entry name" value="Pept_M24B"/>
</dbReference>
<reference evidence="10" key="1">
    <citation type="journal article" date="2019" name="Nat. Commun.">
        <title>Expansion of phycobilisome linker gene families in mesophilic red algae.</title>
        <authorList>
            <person name="Lee J."/>
            <person name="Kim D."/>
            <person name="Bhattacharya D."/>
            <person name="Yoon H.S."/>
        </authorList>
    </citation>
    <scope>NUCLEOTIDE SEQUENCE [LARGE SCALE GENOMIC DNA]</scope>
    <source>
        <strain evidence="10">CCMP 1328</strain>
    </source>
</reference>
<keyword evidence="9" id="KW-0645">Protease</keyword>
<evidence type="ECO:0000256" key="4">
    <source>
        <dbReference type="ARBA" id="ARBA00022801"/>
    </source>
</evidence>
<evidence type="ECO:0000259" key="6">
    <source>
        <dbReference type="Pfam" id="PF00557"/>
    </source>
</evidence>
<dbReference type="InterPro" id="IPR029149">
    <property type="entry name" value="Creatin/AminoP/Spt16_N"/>
</dbReference>
<dbReference type="OrthoDB" id="9995434at2759"/>
<feature type="domain" description="Peptidase M24 C-terminal" evidence="8">
    <location>
        <begin position="625"/>
        <end position="688"/>
    </location>
</feature>
<feature type="domain" description="Peptidase M24" evidence="6">
    <location>
        <begin position="397"/>
        <end position="613"/>
    </location>
</feature>
<keyword evidence="5" id="KW-0464">Manganese</keyword>
<dbReference type="Pfam" id="PF00557">
    <property type="entry name" value="Peptidase_M24"/>
    <property type="match status" value="1"/>
</dbReference>
<dbReference type="InterPro" id="IPR036005">
    <property type="entry name" value="Creatinase/aminopeptidase-like"/>
</dbReference>
<dbReference type="OMA" id="LTHFRYT"/>
<dbReference type="Pfam" id="PF01321">
    <property type="entry name" value="Creatinase_N"/>
    <property type="match status" value="1"/>
</dbReference>
<dbReference type="CDD" id="cd01085">
    <property type="entry name" value="APP"/>
    <property type="match status" value="1"/>
</dbReference>
<dbReference type="GO" id="GO:0070006">
    <property type="term" value="F:metalloaminopeptidase activity"/>
    <property type="evidence" value="ECO:0007669"/>
    <property type="project" value="InterPro"/>
</dbReference>
<dbReference type="SUPFAM" id="SSF55920">
    <property type="entry name" value="Creatinase/aminopeptidase"/>
    <property type="match status" value="1"/>
</dbReference>
<accession>A0A5J4Z3E3</accession>
<feature type="domain" description="Creatinase N-terminal" evidence="7">
    <location>
        <begin position="101"/>
        <end position="230"/>
    </location>
</feature>
<dbReference type="GO" id="GO:0005737">
    <property type="term" value="C:cytoplasm"/>
    <property type="evidence" value="ECO:0007669"/>
    <property type="project" value="UniProtKB-ARBA"/>
</dbReference>
<dbReference type="Pfam" id="PF16188">
    <property type="entry name" value="Peptidase_M24_C"/>
    <property type="match status" value="1"/>
</dbReference>